<dbReference type="Gene3D" id="3.30.70.270">
    <property type="match status" value="1"/>
</dbReference>
<keyword evidence="5" id="KW-0808">Transferase</keyword>
<feature type="domain" description="Response regulatory" evidence="3">
    <location>
        <begin position="21"/>
        <end position="137"/>
    </location>
</feature>
<dbReference type="Proteomes" id="UP001235849">
    <property type="component" value="Unassembled WGS sequence"/>
</dbReference>
<dbReference type="InterPro" id="IPR001789">
    <property type="entry name" value="Sig_transdc_resp-reg_receiver"/>
</dbReference>
<dbReference type="EMBL" id="JAQOSO010000037">
    <property type="protein sequence ID" value="MDJ1173986.1"/>
    <property type="molecule type" value="Genomic_DNA"/>
</dbReference>
<dbReference type="PROSITE" id="PS50110">
    <property type="entry name" value="RESPONSE_REGULATORY"/>
    <property type="match status" value="1"/>
</dbReference>
<feature type="coiled-coil region" evidence="2">
    <location>
        <begin position="132"/>
        <end position="159"/>
    </location>
</feature>
<sequence length="478" mass="53450">MSTIDYSLAMDHHQRDESPIEILVVDDTSANLSVLSQLLSKEGYKVRVARNGEFALRSALSSPPSLILLDIMMPEMNGYQVCERLKLNSITQDIPIIFLSASDEILDKVTAFGVGGVDYITKPFESIEVLARIENQLRLRSLQQQLQSQNQNLYAEIEKRKAIEASLAQSRSLLSGILNSSLDAIAALEAVRDQQDNIIDFRCLLLNPMAYQLLGKSQLQGQSLLQVLPGLKLDGLLEDFICVVETSQAIQKEIYYAHDNIEGWFEILLVKLGDGLTVTFRDITKRKQIELALEKANLELSNQANVDGLTQIANRRYFDRYLAEQWQQLKGEQQPLALILADVDYFKLYNDNYGHQAGDRCLIKVAQTLSHHLPGAASLAARYGGEEFGVILPQTSLEQAIQVGQTIRQAIHQLRLDHAYSQVSSWVTLSLGVSAVIPGDRASDAEHSRQSPEQLIAQADRALYQAKEKGRDRLECMI</sequence>
<dbReference type="NCBIfam" id="TIGR00254">
    <property type="entry name" value="GGDEF"/>
    <property type="match status" value="1"/>
</dbReference>
<feature type="modified residue" description="4-aspartylphosphate" evidence="1">
    <location>
        <position position="70"/>
    </location>
</feature>
<evidence type="ECO:0000256" key="2">
    <source>
        <dbReference type="SAM" id="Coils"/>
    </source>
</evidence>
<keyword evidence="2" id="KW-0175">Coiled coil</keyword>
<proteinExistence type="predicted"/>
<dbReference type="InterPro" id="IPR000160">
    <property type="entry name" value="GGDEF_dom"/>
</dbReference>
<evidence type="ECO:0000256" key="1">
    <source>
        <dbReference type="PROSITE-ProRule" id="PRU00169"/>
    </source>
</evidence>
<dbReference type="PANTHER" id="PTHR45138:SF9">
    <property type="entry name" value="DIGUANYLATE CYCLASE DGCM-RELATED"/>
    <property type="match status" value="1"/>
</dbReference>
<gene>
    <name evidence="5" type="ORF">PMG25_07755</name>
</gene>
<dbReference type="Pfam" id="PF00072">
    <property type="entry name" value="Response_reg"/>
    <property type="match status" value="1"/>
</dbReference>
<accession>A0ABT7B485</accession>
<evidence type="ECO:0000259" key="4">
    <source>
        <dbReference type="PROSITE" id="PS50887"/>
    </source>
</evidence>
<dbReference type="Pfam" id="PF00990">
    <property type="entry name" value="GGDEF"/>
    <property type="match status" value="1"/>
</dbReference>
<comment type="caution">
    <text evidence="5">The sequence shown here is derived from an EMBL/GenBank/DDBJ whole genome shotgun (WGS) entry which is preliminary data.</text>
</comment>
<dbReference type="SUPFAM" id="SSF55073">
    <property type="entry name" value="Nucleotide cyclase"/>
    <property type="match status" value="1"/>
</dbReference>
<dbReference type="SUPFAM" id="SSF52172">
    <property type="entry name" value="CheY-like"/>
    <property type="match status" value="1"/>
</dbReference>
<name>A0ABT7B485_9CYAN</name>
<dbReference type="PROSITE" id="PS50887">
    <property type="entry name" value="GGDEF"/>
    <property type="match status" value="1"/>
</dbReference>
<dbReference type="SMART" id="SM00448">
    <property type="entry name" value="REC"/>
    <property type="match status" value="1"/>
</dbReference>
<evidence type="ECO:0000313" key="5">
    <source>
        <dbReference type="EMBL" id="MDJ1173986.1"/>
    </source>
</evidence>
<keyword evidence="1" id="KW-0597">Phosphoprotein</keyword>
<dbReference type="RefSeq" id="WP_283766325.1">
    <property type="nucleotide sequence ID" value="NZ_JAQOSO010000037.1"/>
</dbReference>
<dbReference type="InterPro" id="IPR050469">
    <property type="entry name" value="Diguanylate_Cyclase"/>
</dbReference>
<dbReference type="InterPro" id="IPR035965">
    <property type="entry name" value="PAS-like_dom_sf"/>
</dbReference>
<dbReference type="CDD" id="cd19920">
    <property type="entry name" value="REC_PA4781-like"/>
    <property type="match status" value="1"/>
</dbReference>
<dbReference type="GO" id="GO:0052621">
    <property type="term" value="F:diguanylate cyclase activity"/>
    <property type="evidence" value="ECO:0007669"/>
    <property type="project" value="UniProtKB-EC"/>
</dbReference>
<dbReference type="PANTHER" id="PTHR45138">
    <property type="entry name" value="REGULATORY COMPONENTS OF SENSORY TRANSDUCTION SYSTEM"/>
    <property type="match status" value="1"/>
</dbReference>
<reference evidence="5 6" key="1">
    <citation type="submission" date="2023-01" db="EMBL/GenBank/DDBJ databases">
        <title>Novel diversity within Roseofilum (Cyanobacteria; Desertifilaceae) from marine benthic mats with descriptions of four novel species.</title>
        <authorList>
            <person name="Wang Y."/>
            <person name="Berthold D.E."/>
            <person name="Hu J."/>
            <person name="Lefler F.W."/>
            <person name="Laughinghouse H.D. IV."/>
        </authorList>
    </citation>
    <scope>NUCLEOTIDE SEQUENCE [LARGE SCALE GENOMIC DNA]</scope>
    <source>
        <strain evidence="5 6">BLCC-M114</strain>
    </source>
</reference>
<keyword evidence="6" id="KW-1185">Reference proteome</keyword>
<dbReference type="Gene3D" id="3.30.450.20">
    <property type="entry name" value="PAS domain"/>
    <property type="match status" value="1"/>
</dbReference>
<dbReference type="CDD" id="cd01949">
    <property type="entry name" value="GGDEF"/>
    <property type="match status" value="1"/>
</dbReference>
<dbReference type="InterPro" id="IPR043128">
    <property type="entry name" value="Rev_trsase/Diguanyl_cyclase"/>
</dbReference>
<dbReference type="InterPro" id="IPR011006">
    <property type="entry name" value="CheY-like_superfamily"/>
</dbReference>
<feature type="domain" description="GGDEF" evidence="4">
    <location>
        <begin position="334"/>
        <end position="478"/>
    </location>
</feature>
<dbReference type="SUPFAM" id="SSF55785">
    <property type="entry name" value="PYP-like sensor domain (PAS domain)"/>
    <property type="match status" value="1"/>
</dbReference>
<evidence type="ECO:0000313" key="6">
    <source>
        <dbReference type="Proteomes" id="UP001235849"/>
    </source>
</evidence>
<protein>
    <submittedName>
        <fullName evidence="5">Diguanylate cyclase</fullName>
        <ecNumber evidence="5">2.7.7.65</ecNumber>
    </submittedName>
</protein>
<dbReference type="InterPro" id="IPR029787">
    <property type="entry name" value="Nucleotide_cyclase"/>
</dbReference>
<dbReference type="EC" id="2.7.7.65" evidence="5"/>
<organism evidence="5 6">
    <name type="scientific">Roseofilum capinflatum BLCC-M114</name>
    <dbReference type="NCBI Taxonomy" id="3022440"/>
    <lineage>
        <taxon>Bacteria</taxon>
        <taxon>Bacillati</taxon>
        <taxon>Cyanobacteriota</taxon>
        <taxon>Cyanophyceae</taxon>
        <taxon>Desertifilales</taxon>
        <taxon>Desertifilaceae</taxon>
        <taxon>Roseofilum</taxon>
        <taxon>Roseofilum capinflatum</taxon>
    </lineage>
</organism>
<dbReference type="Gene3D" id="3.40.50.2300">
    <property type="match status" value="1"/>
</dbReference>
<keyword evidence="5" id="KW-0548">Nucleotidyltransferase</keyword>
<dbReference type="SMART" id="SM00267">
    <property type="entry name" value="GGDEF"/>
    <property type="match status" value="1"/>
</dbReference>
<evidence type="ECO:0000259" key="3">
    <source>
        <dbReference type="PROSITE" id="PS50110"/>
    </source>
</evidence>